<evidence type="ECO:0000256" key="2">
    <source>
        <dbReference type="SAM" id="Phobius"/>
    </source>
</evidence>
<feature type="transmembrane region" description="Helical" evidence="2">
    <location>
        <begin position="449"/>
        <end position="475"/>
    </location>
</feature>
<keyword evidence="5" id="KW-1185">Reference proteome</keyword>
<feature type="compositionally biased region" description="Low complexity" evidence="1">
    <location>
        <begin position="249"/>
        <end position="260"/>
    </location>
</feature>
<dbReference type="InterPro" id="IPR008974">
    <property type="entry name" value="TRAF-like"/>
</dbReference>
<evidence type="ECO:0000313" key="4">
    <source>
        <dbReference type="EMBL" id="OEU08117.1"/>
    </source>
</evidence>
<feature type="domain" description="MATH" evidence="3">
    <location>
        <begin position="4"/>
        <end position="119"/>
    </location>
</feature>
<dbReference type="PROSITE" id="PS50144">
    <property type="entry name" value="MATH"/>
    <property type="match status" value="1"/>
</dbReference>
<name>A0A1E7EQM5_9STRA</name>
<dbReference type="Proteomes" id="UP000095751">
    <property type="component" value="Unassembled WGS sequence"/>
</dbReference>
<feature type="compositionally biased region" description="Basic and acidic residues" evidence="1">
    <location>
        <begin position="263"/>
        <end position="280"/>
    </location>
</feature>
<accession>A0A1E7EQM5</accession>
<dbReference type="OrthoDB" id="206433at2759"/>
<proteinExistence type="predicted"/>
<dbReference type="CDD" id="cd00121">
    <property type="entry name" value="MATH"/>
    <property type="match status" value="1"/>
</dbReference>
<evidence type="ECO:0000259" key="3">
    <source>
        <dbReference type="PROSITE" id="PS50144"/>
    </source>
</evidence>
<keyword evidence="2" id="KW-0472">Membrane</keyword>
<dbReference type="InParanoid" id="A0A1E7EQM5"/>
<dbReference type="AlphaFoldDB" id="A0A1E7EQM5"/>
<dbReference type="InterPro" id="IPR002083">
    <property type="entry name" value="MATH/TRAF_dom"/>
</dbReference>
<evidence type="ECO:0000256" key="1">
    <source>
        <dbReference type="SAM" id="MobiDB-lite"/>
    </source>
</evidence>
<gene>
    <name evidence="4" type="ORF">FRACYDRAFT_250341</name>
</gene>
<dbReference type="SUPFAM" id="SSF49599">
    <property type="entry name" value="TRAF domain-like"/>
    <property type="match status" value="1"/>
</dbReference>
<keyword evidence="2" id="KW-0812">Transmembrane</keyword>
<dbReference type="Gene3D" id="2.60.210.10">
    <property type="entry name" value="Apoptosis, Tumor Necrosis Factor Receptor Associated Protein 2, Chain A"/>
    <property type="match status" value="1"/>
</dbReference>
<evidence type="ECO:0000313" key="5">
    <source>
        <dbReference type="Proteomes" id="UP000095751"/>
    </source>
</evidence>
<sequence>MGKIEKIQFHIHDFANLKEKRGEWIETNNAKAHGTLWNLHIYPRGCTESDIGDVSIYILCNGEDNKSDPVKVTIRTKASYWGLEKFDMLLGCNKFSRQRKDIIENDCNDDGTLTITVELEIECSYLPQDTNPASTSQQPPSLQEERPGCQNDIIIMQCERCHFRFTETDYNGDDFFQTHIRNAACHSLVNWRCQIWKNKQADKEKEKKKVLIIPPRTVPVPSFRSCTCKCCSSFWNNPITPEKKRKDSSSTATTATGSSSLWMKKEKKNEDKNGNKESVHQQHQLQPHLPKKKKETARNNDDDDNEQQGTNYQEGNDVINIKEFEDWLRKCKSTSGKEQRPISDSNARSVINRVKDLTSGRGIGYKNWPADIRFCGPTDVIRKGPITLEYNLHSLLQDAKEFENKHGRDKGNGWVVQHPVRKLILYKDYITESRENNHIKHIDTADVHLAGAGAGAVIATDVFVIVIAVVAVVILSPLKF</sequence>
<reference evidence="4 5" key="1">
    <citation type="submission" date="2016-09" db="EMBL/GenBank/DDBJ databases">
        <title>Extensive genetic diversity and differential bi-allelic expression allows diatom success in the polar Southern Ocean.</title>
        <authorList>
            <consortium name="DOE Joint Genome Institute"/>
            <person name="Mock T."/>
            <person name="Otillar R.P."/>
            <person name="Strauss J."/>
            <person name="Dupont C."/>
            <person name="Frickenhaus S."/>
            <person name="Maumus F."/>
            <person name="Mcmullan M."/>
            <person name="Sanges R."/>
            <person name="Schmutz J."/>
            <person name="Toseland A."/>
            <person name="Valas R."/>
            <person name="Veluchamy A."/>
            <person name="Ward B.J."/>
            <person name="Allen A."/>
            <person name="Barry K."/>
            <person name="Falciatore A."/>
            <person name="Ferrante M."/>
            <person name="Fortunato A.E."/>
            <person name="Gloeckner G."/>
            <person name="Gruber A."/>
            <person name="Hipkin R."/>
            <person name="Janech M."/>
            <person name="Kroth P."/>
            <person name="Leese F."/>
            <person name="Lindquist E."/>
            <person name="Lyon B.R."/>
            <person name="Martin J."/>
            <person name="Mayer C."/>
            <person name="Parker M."/>
            <person name="Quesneville H."/>
            <person name="Raymond J."/>
            <person name="Uhlig C."/>
            <person name="Valentin K.U."/>
            <person name="Worden A.Z."/>
            <person name="Armbrust E.V."/>
            <person name="Bowler C."/>
            <person name="Green B."/>
            <person name="Moulton V."/>
            <person name="Van Oosterhout C."/>
            <person name="Grigoriev I."/>
        </authorList>
    </citation>
    <scope>NUCLEOTIDE SEQUENCE [LARGE SCALE GENOMIC DNA]</scope>
    <source>
        <strain evidence="4 5">CCMP1102</strain>
    </source>
</reference>
<organism evidence="4 5">
    <name type="scientific">Fragilariopsis cylindrus CCMP1102</name>
    <dbReference type="NCBI Taxonomy" id="635003"/>
    <lineage>
        <taxon>Eukaryota</taxon>
        <taxon>Sar</taxon>
        <taxon>Stramenopiles</taxon>
        <taxon>Ochrophyta</taxon>
        <taxon>Bacillariophyta</taxon>
        <taxon>Bacillariophyceae</taxon>
        <taxon>Bacillariophycidae</taxon>
        <taxon>Bacillariales</taxon>
        <taxon>Bacillariaceae</taxon>
        <taxon>Fragilariopsis</taxon>
    </lineage>
</organism>
<protein>
    <recommendedName>
        <fullName evidence="3">MATH domain-containing protein</fullName>
    </recommendedName>
</protein>
<keyword evidence="2" id="KW-1133">Transmembrane helix</keyword>
<dbReference type="KEGG" id="fcy:FRACYDRAFT_250341"/>
<feature type="region of interest" description="Disordered" evidence="1">
    <location>
        <begin position="241"/>
        <end position="316"/>
    </location>
</feature>
<dbReference type="EMBL" id="KV784382">
    <property type="protein sequence ID" value="OEU08117.1"/>
    <property type="molecule type" value="Genomic_DNA"/>
</dbReference>